<dbReference type="InterPro" id="IPR050545">
    <property type="entry name" value="Mycobact_MmpL"/>
</dbReference>
<keyword evidence="3 6" id="KW-0812">Transmembrane</keyword>
<dbReference type="InterPro" id="IPR000731">
    <property type="entry name" value="SSD"/>
</dbReference>
<feature type="transmembrane region" description="Helical" evidence="6">
    <location>
        <begin position="671"/>
        <end position="691"/>
    </location>
</feature>
<dbReference type="PANTHER" id="PTHR33406">
    <property type="entry name" value="MEMBRANE PROTEIN MJ1562-RELATED"/>
    <property type="match status" value="1"/>
</dbReference>
<feature type="domain" description="SSD" evidence="7">
    <location>
        <begin position="643"/>
        <end position="769"/>
    </location>
</feature>
<comment type="caution">
    <text evidence="8">The sequence shown here is derived from an EMBL/GenBank/DDBJ whole genome shotgun (WGS) entry which is preliminary data.</text>
</comment>
<dbReference type="InterPro" id="IPR004869">
    <property type="entry name" value="MMPL_dom"/>
</dbReference>
<gene>
    <name evidence="8" type="ORF">AWE51_12405</name>
</gene>
<sequence length="802" mass="91419">MAKLFSFGFWNALAGVILRNRAIIFLTIVGITIFMGFQWKNMKFSHSEANLLPDDHEINIKYQNFLQKFGEEGNLIVMAVKDSSLFTPTKLKAWNDFNNSFKKYEEIDLVVSIADLKKLIKKDNPQRFELVDFIKDSTYTDEKVAAYESELFTKLPFYEGLVYSKNSKTIQSAIYLKKDIVNTKARKLFIENVLNPAVQEFEAKYEMDVKVSGMPYIRTMNSQNIMDEISVFILAALLVTSLIFFFFFRSFRATFISMTAVIIGVMWAFGILGILEYEITVLTAIIPPLVIVIGIPNCIFLINKYQQEIKKHGNKAKSLQRVITKVGNATLMTNVTTASGFATFALTESKLLKEFGIVASLNIIALFILCLLVITIIYSYMPQPKERHLKHLGKGWIEKLIDWMENMVRNRRITIYFSSVIILIVSIIGIYTIKVSGSLLEDMPKAAGFYKDITFFEKEFDGIMPLEILIDTKRKQGVLKLSTLKRMEKLQELLEENPQLSKPISIVSLVKYSKQAFYNGNPKYYQIPTSQERNFILPYAKSFESDSGIMKSYVDSTGQYARITTFMKDVGTEEMDRIEASLAPKLEKIFPKERYDVSFTGKALIFQKGTKYLVWNLTFSLGLAVILIAIFMAWMFRSWKMIVISLIPNLLPLLMTAGLMGYLGVPIKPSTILVFSIAFGISVDDTIHFLAKYRQELKSNHWRIRKSVFASLRETGVSMFYTSTVLFFGFSVFMISSFGGTKALGGLVSTTLLFAMLANLLLLPSLLLSLERSIANKKTLKEPTLKIIPNEEELEESEQEEE</sequence>
<feature type="transmembrane region" description="Helical" evidence="6">
    <location>
        <begin position="641"/>
        <end position="665"/>
    </location>
</feature>
<feature type="transmembrane region" description="Helical" evidence="6">
    <location>
        <begin position="21"/>
        <end position="39"/>
    </location>
</feature>
<keyword evidence="5 6" id="KW-0472">Membrane</keyword>
<accession>A0A162YT05</accession>
<feature type="transmembrane region" description="Helical" evidence="6">
    <location>
        <begin position="747"/>
        <end position="768"/>
    </location>
</feature>
<evidence type="ECO:0000313" key="8">
    <source>
        <dbReference type="EMBL" id="KZS39337.1"/>
    </source>
</evidence>
<evidence type="ECO:0000256" key="2">
    <source>
        <dbReference type="ARBA" id="ARBA00022475"/>
    </source>
</evidence>
<evidence type="ECO:0000256" key="1">
    <source>
        <dbReference type="ARBA" id="ARBA00004651"/>
    </source>
</evidence>
<keyword evidence="9" id="KW-1185">Reference proteome</keyword>
<dbReference type="Pfam" id="PF03176">
    <property type="entry name" value="MMPL"/>
    <property type="match status" value="2"/>
</dbReference>
<dbReference type="GO" id="GO:0005886">
    <property type="term" value="C:plasma membrane"/>
    <property type="evidence" value="ECO:0007669"/>
    <property type="project" value="UniProtKB-SubCell"/>
</dbReference>
<dbReference type="SUPFAM" id="SSF82866">
    <property type="entry name" value="Multidrug efflux transporter AcrB transmembrane domain"/>
    <property type="match status" value="2"/>
</dbReference>
<comment type="subcellular location">
    <subcellularLocation>
        <location evidence="1">Cell membrane</location>
        <topology evidence="1">Multi-pass membrane protein</topology>
    </subcellularLocation>
</comment>
<dbReference type="STRING" id="1642818.AWE51_12405"/>
<evidence type="ECO:0000256" key="3">
    <source>
        <dbReference type="ARBA" id="ARBA00022692"/>
    </source>
</evidence>
<evidence type="ECO:0000313" key="9">
    <source>
        <dbReference type="Proteomes" id="UP000076715"/>
    </source>
</evidence>
<dbReference type="OrthoDB" id="9805018at2"/>
<evidence type="ECO:0000256" key="4">
    <source>
        <dbReference type="ARBA" id="ARBA00022989"/>
    </source>
</evidence>
<organism evidence="8 9">
    <name type="scientific">Aquimarina aggregata</name>
    <dbReference type="NCBI Taxonomy" id="1642818"/>
    <lineage>
        <taxon>Bacteria</taxon>
        <taxon>Pseudomonadati</taxon>
        <taxon>Bacteroidota</taxon>
        <taxon>Flavobacteriia</taxon>
        <taxon>Flavobacteriales</taxon>
        <taxon>Flavobacteriaceae</taxon>
        <taxon>Aquimarina</taxon>
    </lineage>
</organism>
<evidence type="ECO:0000256" key="5">
    <source>
        <dbReference type="ARBA" id="ARBA00023136"/>
    </source>
</evidence>
<feature type="transmembrane region" description="Helical" evidence="6">
    <location>
        <begin position="322"/>
        <end position="345"/>
    </location>
</feature>
<protein>
    <submittedName>
        <fullName evidence="8">Transporter</fullName>
    </submittedName>
</protein>
<keyword evidence="4 6" id="KW-1133">Transmembrane helix</keyword>
<feature type="transmembrane region" description="Helical" evidence="6">
    <location>
        <begin position="255"/>
        <end position="275"/>
    </location>
</feature>
<dbReference type="AlphaFoldDB" id="A0A162YT05"/>
<feature type="transmembrane region" description="Helical" evidence="6">
    <location>
        <begin position="712"/>
        <end position="735"/>
    </location>
</feature>
<dbReference type="Proteomes" id="UP000076715">
    <property type="component" value="Unassembled WGS sequence"/>
</dbReference>
<proteinExistence type="predicted"/>
<dbReference type="PANTHER" id="PTHR33406:SF12">
    <property type="entry name" value="BLR2997 PROTEIN"/>
    <property type="match status" value="1"/>
</dbReference>
<dbReference type="Gene3D" id="1.20.1640.10">
    <property type="entry name" value="Multidrug efflux transporter AcrB transmembrane domain"/>
    <property type="match status" value="2"/>
</dbReference>
<reference evidence="8 9" key="1">
    <citation type="submission" date="2016-01" db="EMBL/GenBank/DDBJ databases">
        <title>The draft genome sequence of Aquimarina sp. RZW4-3-2.</title>
        <authorList>
            <person name="Wang Y."/>
        </authorList>
    </citation>
    <scope>NUCLEOTIDE SEQUENCE [LARGE SCALE GENOMIC DNA]</scope>
    <source>
        <strain evidence="8 9">RZW4-3-2</strain>
    </source>
</reference>
<dbReference type="EMBL" id="LQRT01000035">
    <property type="protein sequence ID" value="KZS39337.1"/>
    <property type="molecule type" value="Genomic_DNA"/>
</dbReference>
<feature type="domain" description="SSD" evidence="7">
    <location>
        <begin position="255"/>
        <end position="380"/>
    </location>
</feature>
<feature type="transmembrane region" description="Helical" evidence="6">
    <location>
        <begin position="612"/>
        <end position="634"/>
    </location>
</feature>
<evidence type="ECO:0000256" key="6">
    <source>
        <dbReference type="SAM" id="Phobius"/>
    </source>
</evidence>
<name>A0A162YT05_9FLAO</name>
<feature type="transmembrane region" description="Helical" evidence="6">
    <location>
        <begin position="413"/>
        <end position="433"/>
    </location>
</feature>
<dbReference type="PROSITE" id="PS50156">
    <property type="entry name" value="SSD"/>
    <property type="match status" value="2"/>
</dbReference>
<feature type="transmembrane region" description="Helical" evidence="6">
    <location>
        <begin position="281"/>
        <end position="302"/>
    </location>
</feature>
<feature type="transmembrane region" description="Helical" evidence="6">
    <location>
        <begin position="357"/>
        <end position="381"/>
    </location>
</feature>
<evidence type="ECO:0000259" key="7">
    <source>
        <dbReference type="PROSITE" id="PS50156"/>
    </source>
</evidence>
<feature type="transmembrane region" description="Helical" evidence="6">
    <location>
        <begin position="229"/>
        <end position="248"/>
    </location>
</feature>
<keyword evidence="2" id="KW-1003">Cell membrane</keyword>
<dbReference type="RefSeq" id="WP_066317438.1">
    <property type="nucleotide sequence ID" value="NZ_CANLSS010000011.1"/>
</dbReference>